<dbReference type="RefSeq" id="WP_157069500.1">
    <property type="nucleotide sequence ID" value="NZ_CP011125.1"/>
</dbReference>
<reference evidence="2 3" key="1">
    <citation type="submission" date="2015-03" db="EMBL/GenBank/DDBJ databases">
        <title>Genome assembly of Sandaracinus amylolyticus DSM 53668.</title>
        <authorList>
            <person name="Sharma G."/>
            <person name="Subramanian S."/>
        </authorList>
    </citation>
    <scope>NUCLEOTIDE SEQUENCE [LARGE SCALE GENOMIC DNA]</scope>
    <source>
        <strain evidence="2 3">DSM 53668</strain>
    </source>
</reference>
<evidence type="ECO:0000256" key="1">
    <source>
        <dbReference type="SAM" id="MobiDB-lite"/>
    </source>
</evidence>
<name>A0A0F6W6R7_9BACT</name>
<evidence type="ECO:0000313" key="3">
    <source>
        <dbReference type="Proteomes" id="UP000034883"/>
    </source>
</evidence>
<gene>
    <name evidence="2" type="ORF">DB32_005845</name>
</gene>
<feature type="region of interest" description="Disordered" evidence="1">
    <location>
        <begin position="1"/>
        <end position="37"/>
    </location>
</feature>
<dbReference type="EMBL" id="CP011125">
    <property type="protein sequence ID" value="AKF08696.1"/>
    <property type="molecule type" value="Genomic_DNA"/>
</dbReference>
<dbReference type="Proteomes" id="UP000034883">
    <property type="component" value="Chromosome"/>
</dbReference>
<dbReference type="KEGG" id="samy:DB32_005845"/>
<dbReference type="AlphaFoldDB" id="A0A0F6W6R7"/>
<proteinExistence type="predicted"/>
<keyword evidence="3" id="KW-1185">Reference proteome</keyword>
<protein>
    <submittedName>
        <fullName evidence="2">Uncharacterized protein</fullName>
    </submittedName>
</protein>
<sequence>MSSEQAPPAPSSDTDSRPVASRPPESATRLSELPPAEGAERLASRLLDPDELEFVRALRNAGVAKDLQGDELLRVATAIGDGDPIARRVDLLEAYYAAGGDERTARARKLADRLFVQRANDPVTAGALVARLSSIAPELGAVKMERIGSSADAPLVLRAGEHFVALLDDYEESLDTDEIDLRELEERRRRGHTTMVTVRGLVRAVNVLLDRHGVRDRLVALSSDDDREVYIATSVTEAIELARGGWLDDENVEDVMELGGW</sequence>
<organism evidence="2 3">
    <name type="scientific">Sandaracinus amylolyticus</name>
    <dbReference type="NCBI Taxonomy" id="927083"/>
    <lineage>
        <taxon>Bacteria</taxon>
        <taxon>Pseudomonadati</taxon>
        <taxon>Myxococcota</taxon>
        <taxon>Polyangia</taxon>
        <taxon>Polyangiales</taxon>
        <taxon>Sandaracinaceae</taxon>
        <taxon>Sandaracinus</taxon>
    </lineage>
</organism>
<evidence type="ECO:0000313" key="2">
    <source>
        <dbReference type="EMBL" id="AKF08696.1"/>
    </source>
</evidence>
<accession>A0A0F6W6R7</accession>